<keyword evidence="13" id="KW-1185">Reference proteome</keyword>
<dbReference type="PROSITE" id="PS01095">
    <property type="entry name" value="GH18_1"/>
    <property type="match status" value="1"/>
</dbReference>
<dbReference type="SUPFAM" id="SSF51445">
    <property type="entry name" value="(Trans)glycosidases"/>
    <property type="match status" value="1"/>
</dbReference>
<organism evidence="12 13">
    <name type="scientific">Massarina eburnea CBS 473.64</name>
    <dbReference type="NCBI Taxonomy" id="1395130"/>
    <lineage>
        <taxon>Eukaryota</taxon>
        <taxon>Fungi</taxon>
        <taxon>Dikarya</taxon>
        <taxon>Ascomycota</taxon>
        <taxon>Pezizomycotina</taxon>
        <taxon>Dothideomycetes</taxon>
        <taxon>Pleosporomycetidae</taxon>
        <taxon>Pleosporales</taxon>
        <taxon>Massarineae</taxon>
        <taxon>Massarinaceae</taxon>
        <taxon>Massarina</taxon>
    </lineage>
</organism>
<keyword evidence="5" id="KW-0119">Carbohydrate metabolism</keyword>
<keyword evidence="7" id="KW-0624">Polysaccharide degradation</keyword>
<dbReference type="GO" id="GO:0006032">
    <property type="term" value="P:chitin catabolic process"/>
    <property type="evidence" value="ECO:0007669"/>
    <property type="project" value="UniProtKB-KW"/>
</dbReference>
<comment type="catalytic activity">
    <reaction evidence="1">
        <text>Random endo-hydrolysis of N-acetyl-beta-D-glucosaminide (1-&gt;4)-beta-linkages in chitin and chitodextrins.</text>
        <dbReference type="EC" id="3.2.1.14"/>
    </reaction>
</comment>
<dbReference type="GO" id="GO:0008843">
    <property type="term" value="F:endochitinase activity"/>
    <property type="evidence" value="ECO:0007669"/>
    <property type="project" value="UniProtKB-EC"/>
</dbReference>
<evidence type="ECO:0000256" key="6">
    <source>
        <dbReference type="ARBA" id="ARBA00023295"/>
    </source>
</evidence>
<evidence type="ECO:0000256" key="7">
    <source>
        <dbReference type="ARBA" id="ARBA00023326"/>
    </source>
</evidence>
<dbReference type="Proteomes" id="UP000799753">
    <property type="component" value="Unassembled WGS sequence"/>
</dbReference>
<keyword evidence="3 8" id="KW-0378">Hydrolase</keyword>
<evidence type="ECO:0000256" key="1">
    <source>
        <dbReference type="ARBA" id="ARBA00000822"/>
    </source>
</evidence>
<dbReference type="PROSITE" id="PS51910">
    <property type="entry name" value="GH18_2"/>
    <property type="match status" value="1"/>
</dbReference>
<dbReference type="PANTHER" id="PTHR45708">
    <property type="entry name" value="ENDOCHITINASE"/>
    <property type="match status" value="1"/>
</dbReference>
<evidence type="ECO:0000256" key="8">
    <source>
        <dbReference type="RuleBase" id="RU000489"/>
    </source>
</evidence>
<evidence type="ECO:0000313" key="13">
    <source>
        <dbReference type="Proteomes" id="UP000799753"/>
    </source>
</evidence>
<name>A0A6A6S6B2_9PLEO</name>
<sequence>MISPYFLSTAVVVLRYLAAPVWAEFNPNGTQNLFVYFSQSSGINASLNELCSNVAVDVVIIGFVRSFTDTAGYPTVDFGPSNCNGTRPADSELAPGLAVCKEFGQKIKKCQEMGKKVFISIGGSTSNTAFGPGSEGRTKAKKAAKLMWDLFGEGTGTRTLRPFGRDVTVDGFDIDHEQGASDNFDVFLSSLRNYLGSASKPIYISAAPICTTTNPTISRASLAFVDFIFIRFYNSAACSLGRPGFLQSLKEWYQGIVPSPDSSFPKVLIGGLSFDNGNTGYVAPEIFRDAIRIAKRPDFMCWCWNEDKFGGAMLWDGPRGLTNEVANGTNYLSSVKNALLEA</sequence>
<dbReference type="EMBL" id="MU006781">
    <property type="protein sequence ID" value="KAF2642797.1"/>
    <property type="molecule type" value="Genomic_DNA"/>
</dbReference>
<keyword evidence="4" id="KW-0146">Chitin degradation</keyword>
<dbReference type="InterPro" id="IPR001223">
    <property type="entry name" value="Glyco_hydro18_cat"/>
</dbReference>
<dbReference type="GO" id="GO:0005576">
    <property type="term" value="C:extracellular region"/>
    <property type="evidence" value="ECO:0007669"/>
    <property type="project" value="TreeGrafter"/>
</dbReference>
<dbReference type="GO" id="GO:0000272">
    <property type="term" value="P:polysaccharide catabolic process"/>
    <property type="evidence" value="ECO:0007669"/>
    <property type="project" value="UniProtKB-KW"/>
</dbReference>
<dbReference type="InterPro" id="IPR017853">
    <property type="entry name" value="GH"/>
</dbReference>
<reference evidence="12" key="1">
    <citation type="journal article" date="2020" name="Stud. Mycol.">
        <title>101 Dothideomycetes genomes: a test case for predicting lifestyles and emergence of pathogens.</title>
        <authorList>
            <person name="Haridas S."/>
            <person name="Albert R."/>
            <person name="Binder M."/>
            <person name="Bloem J."/>
            <person name="Labutti K."/>
            <person name="Salamov A."/>
            <person name="Andreopoulos B."/>
            <person name="Baker S."/>
            <person name="Barry K."/>
            <person name="Bills G."/>
            <person name="Bluhm B."/>
            <person name="Cannon C."/>
            <person name="Castanera R."/>
            <person name="Culley D."/>
            <person name="Daum C."/>
            <person name="Ezra D."/>
            <person name="Gonzalez J."/>
            <person name="Henrissat B."/>
            <person name="Kuo A."/>
            <person name="Liang C."/>
            <person name="Lipzen A."/>
            <person name="Lutzoni F."/>
            <person name="Magnuson J."/>
            <person name="Mondo S."/>
            <person name="Nolan M."/>
            <person name="Ohm R."/>
            <person name="Pangilinan J."/>
            <person name="Park H.-J."/>
            <person name="Ramirez L."/>
            <person name="Alfaro M."/>
            <person name="Sun H."/>
            <person name="Tritt A."/>
            <person name="Yoshinaga Y."/>
            <person name="Zwiers L.-H."/>
            <person name="Turgeon B."/>
            <person name="Goodwin S."/>
            <person name="Spatafora J."/>
            <person name="Crous P."/>
            <person name="Grigoriev I."/>
        </authorList>
    </citation>
    <scope>NUCLEOTIDE SEQUENCE</scope>
    <source>
        <strain evidence="12">CBS 473.64</strain>
    </source>
</reference>
<proteinExistence type="inferred from homology"/>
<dbReference type="InterPro" id="IPR050542">
    <property type="entry name" value="Glycosyl_Hydrlase18_Chitinase"/>
</dbReference>
<feature type="signal peptide" evidence="10">
    <location>
        <begin position="1"/>
        <end position="23"/>
    </location>
</feature>
<feature type="domain" description="GH18" evidence="11">
    <location>
        <begin position="31"/>
        <end position="342"/>
    </location>
</feature>
<gene>
    <name evidence="12" type="ORF">P280DRAFT_506140</name>
</gene>
<dbReference type="OrthoDB" id="6020543at2759"/>
<feature type="chain" id="PRO_5025377613" description="chitinase" evidence="10">
    <location>
        <begin position="24"/>
        <end position="342"/>
    </location>
</feature>
<evidence type="ECO:0000256" key="10">
    <source>
        <dbReference type="SAM" id="SignalP"/>
    </source>
</evidence>
<evidence type="ECO:0000313" key="12">
    <source>
        <dbReference type="EMBL" id="KAF2642797.1"/>
    </source>
</evidence>
<comment type="similarity">
    <text evidence="9">Belongs to the glycosyl hydrolase 18 family.</text>
</comment>
<dbReference type="InterPro" id="IPR001579">
    <property type="entry name" value="Glyco_hydro_18_chit_AS"/>
</dbReference>
<evidence type="ECO:0000256" key="9">
    <source>
        <dbReference type="RuleBase" id="RU004453"/>
    </source>
</evidence>
<keyword evidence="6 8" id="KW-0326">Glycosidase</keyword>
<dbReference type="AlphaFoldDB" id="A0A6A6S6B2"/>
<protein>
    <recommendedName>
        <fullName evidence="2">chitinase</fullName>
        <ecNumber evidence="2">3.2.1.14</ecNumber>
    </recommendedName>
</protein>
<dbReference type="Pfam" id="PF00704">
    <property type="entry name" value="Glyco_hydro_18"/>
    <property type="match status" value="1"/>
</dbReference>
<evidence type="ECO:0000259" key="11">
    <source>
        <dbReference type="PROSITE" id="PS51910"/>
    </source>
</evidence>
<evidence type="ECO:0000256" key="4">
    <source>
        <dbReference type="ARBA" id="ARBA00023024"/>
    </source>
</evidence>
<keyword evidence="10" id="KW-0732">Signal</keyword>
<dbReference type="PANTHER" id="PTHR45708:SF49">
    <property type="entry name" value="ENDOCHITINASE"/>
    <property type="match status" value="1"/>
</dbReference>
<evidence type="ECO:0000256" key="2">
    <source>
        <dbReference type="ARBA" id="ARBA00012729"/>
    </source>
</evidence>
<evidence type="ECO:0000256" key="5">
    <source>
        <dbReference type="ARBA" id="ARBA00023277"/>
    </source>
</evidence>
<evidence type="ECO:0000256" key="3">
    <source>
        <dbReference type="ARBA" id="ARBA00022801"/>
    </source>
</evidence>
<accession>A0A6A6S6B2</accession>
<dbReference type="Gene3D" id="3.20.20.80">
    <property type="entry name" value="Glycosidases"/>
    <property type="match status" value="1"/>
</dbReference>
<dbReference type="EC" id="3.2.1.14" evidence="2"/>